<keyword evidence="6 11" id="KW-0732">Signal</keyword>
<keyword evidence="5" id="KW-0336">GPI-anchor</keyword>
<evidence type="ECO:0000256" key="5">
    <source>
        <dbReference type="ARBA" id="ARBA00022622"/>
    </source>
</evidence>
<comment type="caution">
    <text evidence="13">The sequence shown here is derived from an EMBL/GenBank/DDBJ whole genome shotgun (WGS) entry which is preliminary data.</text>
</comment>
<keyword evidence="9" id="KW-0408">Iron</keyword>
<feature type="region of interest" description="Disordered" evidence="10">
    <location>
        <begin position="206"/>
        <end position="325"/>
    </location>
</feature>
<evidence type="ECO:0000259" key="12">
    <source>
        <dbReference type="PROSITE" id="PS52012"/>
    </source>
</evidence>
<comment type="similarity">
    <text evidence="3">Belongs to the RBT5 family.</text>
</comment>
<proteinExistence type="inferred from homology"/>
<evidence type="ECO:0000256" key="10">
    <source>
        <dbReference type="SAM" id="MobiDB-lite"/>
    </source>
</evidence>
<evidence type="ECO:0000256" key="7">
    <source>
        <dbReference type="ARBA" id="ARBA00023157"/>
    </source>
</evidence>
<dbReference type="Pfam" id="PF05730">
    <property type="entry name" value="CFEM"/>
    <property type="match status" value="1"/>
</dbReference>
<keyword evidence="5" id="KW-0472">Membrane</keyword>
<gene>
    <name evidence="13" type="ORF">SCAR479_01420</name>
</gene>
<keyword evidence="8" id="KW-0449">Lipoprotein</keyword>
<sequence>MKSILLLTGVTIGAAQYFPGQPSCAIPCLTSAITQAGCNLNDIACPCGPTQAAIGAAAAGCLIGACNATELAQAQSAGSAVCSSLSAGELTISSTAAGSATSTGSISITSAPSSASTGSTSGGSEASSGSESNSLSRSGDTVISATSGTVSVSETKTLGGSVHTATVSSTDGISATGTPNAAPTAAAAKVIGGVLAVPPGALWNSSGGPQVTFPPKKFPEPESFSQKRGSSALGGSDGHSNAKRSKKSVSKPEEDKADNIEPKPRLTTPDLEFDYDRSQLRDPRPTPGRVKRPRMSYASEEWKSQFSIPKPEKPKGRLSRAQKDELDKQERLMDPSATFHHLYVCHRKGRDGSPTYDEAGFQLDWEKVNDWFKPRPYSRSSAVRGMEGRLKRDEAERRTMFDIFFVDGKAPATHDADVTNHMRDHVSKDLGIPWHQIGPEQLKIWREKGFEKVEADEWWRPPNDEERKRMLNMLSGGSMRKNL</sequence>
<evidence type="ECO:0000256" key="3">
    <source>
        <dbReference type="ARBA" id="ARBA00010031"/>
    </source>
</evidence>
<reference evidence="13 14" key="1">
    <citation type="submission" date="2024-02" db="EMBL/GenBank/DDBJ databases">
        <title>First draft genome assembly of two strains of Seiridium cardinale.</title>
        <authorList>
            <person name="Emiliani G."/>
            <person name="Scali E."/>
        </authorList>
    </citation>
    <scope>NUCLEOTIDE SEQUENCE [LARGE SCALE GENOMIC DNA]</scope>
    <source>
        <strain evidence="13 14">BM-138-000479</strain>
    </source>
</reference>
<feature type="binding site" description="axial binding residue" evidence="9">
    <location>
        <position position="42"/>
    </location>
    <ligand>
        <name>heme</name>
        <dbReference type="ChEBI" id="CHEBI:30413"/>
    </ligand>
    <ligandPart>
        <name>Fe</name>
        <dbReference type="ChEBI" id="CHEBI:18248"/>
    </ligandPart>
</feature>
<name>A0ABR2Y675_9PEZI</name>
<feature type="region of interest" description="Disordered" evidence="10">
    <location>
        <begin position="99"/>
        <end position="180"/>
    </location>
</feature>
<keyword evidence="5" id="KW-0325">Glycoprotein</keyword>
<comment type="caution">
    <text evidence="9">Lacks conserved residue(s) required for the propagation of feature annotation.</text>
</comment>
<evidence type="ECO:0000256" key="9">
    <source>
        <dbReference type="PROSITE-ProRule" id="PRU01356"/>
    </source>
</evidence>
<feature type="disulfide bond" evidence="9">
    <location>
        <begin position="38"/>
        <end position="45"/>
    </location>
</feature>
<evidence type="ECO:0000256" key="4">
    <source>
        <dbReference type="ARBA" id="ARBA00022525"/>
    </source>
</evidence>
<dbReference type="Proteomes" id="UP001465668">
    <property type="component" value="Unassembled WGS sequence"/>
</dbReference>
<keyword evidence="14" id="KW-1185">Reference proteome</keyword>
<accession>A0ABR2Y675</accession>
<feature type="compositionally biased region" description="Low complexity" evidence="10">
    <location>
        <begin position="99"/>
        <end position="139"/>
    </location>
</feature>
<protein>
    <recommendedName>
        <fullName evidence="12">CFEM domain-containing protein</fullName>
    </recommendedName>
</protein>
<evidence type="ECO:0000256" key="2">
    <source>
        <dbReference type="ARBA" id="ARBA00004613"/>
    </source>
</evidence>
<feature type="compositionally biased region" description="Basic and acidic residues" evidence="10">
    <location>
        <begin position="274"/>
        <end position="284"/>
    </location>
</feature>
<keyword evidence="9" id="KW-0349">Heme</keyword>
<dbReference type="EMBL" id="JARVKM010000003">
    <property type="protein sequence ID" value="KAK9781549.1"/>
    <property type="molecule type" value="Genomic_DNA"/>
</dbReference>
<evidence type="ECO:0000256" key="11">
    <source>
        <dbReference type="SAM" id="SignalP"/>
    </source>
</evidence>
<feature type="compositionally biased region" description="Basic and acidic residues" evidence="10">
    <location>
        <begin position="250"/>
        <end position="264"/>
    </location>
</feature>
<feature type="domain" description="CFEM" evidence="12">
    <location>
        <begin position="1"/>
        <end position="109"/>
    </location>
</feature>
<comment type="subcellular location">
    <subcellularLocation>
        <location evidence="1">Membrane</location>
        <topology evidence="1">Lipid-anchor</topology>
        <topology evidence="1">GPI-anchor</topology>
    </subcellularLocation>
    <subcellularLocation>
        <location evidence="2">Secreted</location>
    </subcellularLocation>
</comment>
<feature type="compositionally biased region" description="Basic and acidic residues" evidence="10">
    <location>
        <begin position="310"/>
        <end position="325"/>
    </location>
</feature>
<dbReference type="PROSITE" id="PS52012">
    <property type="entry name" value="CFEM"/>
    <property type="match status" value="1"/>
</dbReference>
<organism evidence="13 14">
    <name type="scientific">Seiridium cardinale</name>
    <dbReference type="NCBI Taxonomy" id="138064"/>
    <lineage>
        <taxon>Eukaryota</taxon>
        <taxon>Fungi</taxon>
        <taxon>Dikarya</taxon>
        <taxon>Ascomycota</taxon>
        <taxon>Pezizomycotina</taxon>
        <taxon>Sordariomycetes</taxon>
        <taxon>Xylariomycetidae</taxon>
        <taxon>Amphisphaeriales</taxon>
        <taxon>Sporocadaceae</taxon>
        <taxon>Seiridium</taxon>
    </lineage>
</organism>
<feature type="compositionally biased region" description="Polar residues" evidence="10">
    <location>
        <begin position="141"/>
        <end position="173"/>
    </location>
</feature>
<dbReference type="InterPro" id="IPR008427">
    <property type="entry name" value="Extracellular_membr_CFEM_dom"/>
</dbReference>
<keyword evidence="9" id="KW-0479">Metal-binding</keyword>
<feature type="chain" id="PRO_5045044539" description="CFEM domain-containing protein" evidence="11">
    <location>
        <begin position="16"/>
        <end position="483"/>
    </location>
</feature>
<keyword evidence="7 9" id="KW-1015">Disulfide bond</keyword>
<evidence type="ECO:0000313" key="14">
    <source>
        <dbReference type="Proteomes" id="UP001465668"/>
    </source>
</evidence>
<feature type="signal peptide" evidence="11">
    <location>
        <begin position="1"/>
        <end position="15"/>
    </location>
</feature>
<dbReference type="SMART" id="SM00747">
    <property type="entry name" value="CFEM"/>
    <property type="match status" value="1"/>
</dbReference>
<evidence type="ECO:0000256" key="6">
    <source>
        <dbReference type="ARBA" id="ARBA00022729"/>
    </source>
</evidence>
<evidence type="ECO:0000256" key="8">
    <source>
        <dbReference type="ARBA" id="ARBA00023288"/>
    </source>
</evidence>
<keyword evidence="4" id="KW-0964">Secreted</keyword>
<evidence type="ECO:0000313" key="13">
    <source>
        <dbReference type="EMBL" id="KAK9781549.1"/>
    </source>
</evidence>
<evidence type="ECO:0000256" key="1">
    <source>
        <dbReference type="ARBA" id="ARBA00004589"/>
    </source>
</evidence>